<dbReference type="InterPro" id="IPR011608">
    <property type="entry name" value="PRD"/>
</dbReference>
<dbReference type="PROSITE" id="PS51372">
    <property type="entry name" value="PRD_2"/>
    <property type="match status" value="2"/>
</dbReference>
<dbReference type="Gene3D" id="2.30.24.10">
    <property type="entry name" value="CAT RNA-binding domain"/>
    <property type="match status" value="1"/>
</dbReference>
<accession>A0ABD7IX53</accession>
<evidence type="ECO:0000256" key="3">
    <source>
        <dbReference type="ARBA" id="ARBA00023163"/>
    </source>
</evidence>
<dbReference type="SUPFAM" id="SSF50151">
    <property type="entry name" value="SacY-like RNA-binding domain"/>
    <property type="match status" value="1"/>
</dbReference>
<keyword evidence="2" id="KW-0805">Transcription regulation</keyword>
<dbReference type="InterPro" id="IPR050661">
    <property type="entry name" value="BglG_antiterminators"/>
</dbReference>
<evidence type="ECO:0000256" key="2">
    <source>
        <dbReference type="ARBA" id="ARBA00023015"/>
    </source>
</evidence>
<keyword evidence="3" id="KW-0804">Transcription</keyword>
<reference evidence="6 8" key="2">
    <citation type="submission" date="2018-10" db="EMBL/GenBank/DDBJ databases">
        <title>Genome sequences of five Lactobacillus pentosus strains isolated from brines of traditionally fermented spanish-style green table olives and differences between them.</title>
        <authorList>
            <person name="Jimenez Diaz R."/>
        </authorList>
    </citation>
    <scope>NUCLEOTIDE SEQUENCE [LARGE SCALE GENOMIC DNA]</scope>
    <source>
        <strain evidence="6 8">IG10</strain>
    </source>
</reference>
<evidence type="ECO:0000313" key="8">
    <source>
        <dbReference type="Proteomes" id="UP000276249"/>
    </source>
</evidence>
<proteinExistence type="predicted"/>
<dbReference type="PANTHER" id="PTHR30185:SF18">
    <property type="entry name" value="TRANSCRIPTIONAL REGULATOR MTLR"/>
    <property type="match status" value="1"/>
</dbReference>
<protein>
    <submittedName>
        <fullName evidence="6">PRD domain-containing protein</fullName>
    </submittedName>
    <submittedName>
        <fullName evidence="5">Transcriptional regulator</fullName>
    </submittedName>
</protein>
<evidence type="ECO:0000313" key="5">
    <source>
        <dbReference type="EMBL" id="PRO95592.1"/>
    </source>
</evidence>
<feature type="domain" description="PRD" evidence="4">
    <location>
        <begin position="167"/>
        <end position="278"/>
    </location>
</feature>
<dbReference type="Proteomes" id="UP000238378">
    <property type="component" value="Unassembled WGS sequence"/>
</dbReference>
<dbReference type="InterPro" id="IPR004341">
    <property type="entry name" value="CAT_RNA-bd_dom"/>
</dbReference>
<dbReference type="RefSeq" id="WP_105960958.1">
    <property type="nucleotide sequence ID" value="NZ_JAGHKR010000013.1"/>
</dbReference>
<evidence type="ECO:0000256" key="1">
    <source>
        <dbReference type="ARBA" id="ARBA00022737"/>
    </source>
</evidence>
<evidence type="ECO:0000313" key="7">
    <source>
        <dbReference type="Proteomes" id="UP000238378"/>
    </source>
</evidence>
<keyword evidence="7" id="KW-1185">Reference proteome</keyword>
<evidence type="ECO:0000313" key="6">
    <source>
        <dbReference type="EMBL" id="RMW52836.1"/>
    </source>
</evidence>
<dbReference type="Pfam" id="PF03123">
    <property type="entry name" value="CAT_RBD"/>
    <property type="match status" value="1"/>
</dbReference>
<dbReference type="SUPFAM" id="SSF63520">
    <property type="entry name" value="PTS-regulatory domain, PRD"/>
    <property type="match status" value="2"/>
</dbReference>
<dbReference type="SMART" id="SM01061">
    <property type="entry name" value="CAT_RBD"/>
    <property type="match status" value="1"/>
</dbReference>
<dbReference type="InterPro" id="IPR036634">
    <property type="entry name" value="PRD_sf"/>
</dbReference>
<evidence type="ECO:0000259" key="4">
    <source>
        <dbReference type="PROSITE" id="PS51372"/>
    </source>
</evidence>
<dbReference type="PANTHER" id="PTHR30185">
    <property type="entry name" value="CRYPTIC BETA-GLUCOSIDE BGL OPERON ANTITERMINATOR"/>
    <property type="match status" value="1"/>
</dbReference>
<dbReference type="AlphaFoldDB" id="A0ABD7IX53"/>
<sequence>MRVIQKINNNAVVCIDGQGKELVAFGSGIGFKKVPYELTDLSKIEMTFYKLNSHYFQLLNEIPDTVFAVSSEIVKLARRRIQHVINPNLIFTLADHINFTLERVQDKQQMKFPFSYDVQQLYPQETKVARLAVDIINRQFHLTLPDDEVTAITMHLVNSGTVSEASISNDPTEQMIAESVGMIEKRFKMKIDEDSFTYNRFAMHMRYYIRRLKAQDTDKAEVMNNMVETMKRDNAAIYNCAHDITDFIDKRLGKHSDEDEVFYVAIYVRRMVNRSQLA</sequence>
<name>A0ABD7IX53_LACPE</name>
<feature type="domain" description="PRD" evidence="4">
    <location>
        <begin position="61"/>
        <end position="166"/>
    </location>
</feature>
<dbReference type="Pfam" id="PF00874">
    <property type="entry name" value="PRD"/>
    <property type="match status" value="2"/>
</dbReference>
<dbReference type="InterPro" id="IPR036650">
    <property type="entry name" value="CAT_RNA-bd_dom_sf"/>
</dbReference>
<dbReference type="Gene3D" id="1.10.1790.10">
    <property type="entry name" value="PRD domain"/>
    <property type="match status" value="2"/>
</dbReference>
<comment type="caution">
    <text evidence="6">The sequence shown here is derived from an EMBL/GenBank/DDBJ whole genome shotgun (WGS) entry which is preliminary data.</text>
</comment>
<keyword evidence="1" id="KW-0677">Repeat</keyword>
<reference evidence="5 7" key="1">
    <citation type="submission" date="2018-03" db="EMBL/GenBank/DDBJ databases">
        <title>Draft Genome Sequences of six Lactobacillus pentosus Strains Isolated from Brines of Traditionally Fermented Spanish-Style Green Table Olives.</title>
        <authorList>
            <person name="Calero-Delgado B."/>
            <person name="Martin-Platero A.M."/>
            <person name="Perez-Pulido A.J."/>
            <person name="Benitez-Cabello A."/>
            <person name="Casimiro-Soriguer C.S."/>
            <person name="Martinez-Bueno M."/>
            <person name="Arroyo-Lopez F.N."/>
            <person name="Rodriguez-Gomez F."/>
            <person name="Bautista-Gallego J."/>
            <person name="Garrido-Fernandez A."/>
            <person name="Jimenez-Diaz R."/>
        </authorList>
    </citation>
    <scope>NUCLEOTIDE SEQUENCE [LARGE SCALE GENOMIC DNA]</scope>
    <source>
        <strain evidence="5 7">IG2</strain>
    </source>
</reference>
<dbReference type="Proteomes" id="UP000276249">
    <property type="component" value="Unassembled WGS sequence"/>
</dbReference>
<organism evidence="6 8">
    <name type="scientific">Lactiplantibacillus pentosus</name>
    <name type="common">Lactobacillus pentosus</name>
    <dbReference type="NCBI Taxonomy" id="1589"/>
    <lineage>
        <taxon>Bacteria</taxon>
        <taxon>Bacillati</taxon>
        <taxon>Bacillota</taxon>
        <taxon>Bacilli</taxon>
        <taxon>Lactobacillales</taxon>
        <taxon>Lactobacillaceae</taxon>
        <taxon>Lactiplantibacillus</taxon>
    </lineage>
</organism>
<dbReference type="EMBL" id="RDCJ01000006">
    <property type="protein sequence ID" value="RMW52836.1"/>
    <property type="molecule type" value="Genomic_DNA"/>
</dbReference>
<gene>
    <name evidence="5" type="ORF">C6Y08_04120</name>
    <name evidence="6" type="ORF">D6U18_00520</name>
</gene>
<dbReference type="EMBL" id="PVOB01000048">
    <property type="protein sequence ID" value="PRO95592.1"/>
    <property type="molecule type" value="Genomic_DNA"/>
</dbReference>